<dbReference type="Proteomes" id="UP000298390">
    <property type="component" value="Unassembled WGS sequence"/>
</dbReference>
<keyword evidence="15" id="KW-0137">Centromere</keyword>
<evidence type="ECO:0000256" key="14">
    <source>
        <dbReference type="ARBA" id="ARBA00023306"/>
    </source>
</evidence>
<dbReference type="GO" id="GO:0051301">
    <property type="term" value="P:cell division"/>
    <property type="evidence" value="ECO:0007669"/>
    <property type="project" value="UniProtKB-KW"/>
</dbReference>
<evidence type="ECO:0000256" key="1">
    <source>
        <dbReference type="ARBA" id="ARBA00004123"/>
    </source>
</evidence>
<name>A0A4Y9XWP5_9APHY</name>
<dbReference type="PANTHER" id="PTHR28200:SF1">
    <property type="entry name" value="DASH COMPLEX SUBUNIT ASK1"/>
    <property type="match status" value="1"/>
</dbReference>
<keyword evidence="9" id="KW-0493">Microtubule</keyword>
<evidence type="ECO:0000256" key="16">
    <source>
        <dbReference type="SAM" id="MobiDB-lite"/>
    </source>
</evidence>
<evidence type="ECO:0000256" key="12">
    <source>
        <dbReference type="ARBA" id="ARBA00023212"/>
    </source>
</evidence>
<comment type="subcellular location">
    <subcellularLocation>
        <location evidence="3">Chromosome</location>
        <location evidence="3">Centromere</location>
        <location evidence="3">Kinetochore</location>
    </subcellularLocation>
    <subcellularLocation>
        <location evidence="2">Cytoplasm</location>
        <location evidence="2">Cytoskeleton</location>
        <location evidence="2">Spindle</location>
    </subcellularLocation>
    <subcellularLocation>
        <location evidence="1">Nucleus</location>
    </subcellularLocation>
</comment>
<feature type="compositionally biased region" description="Polar residues" evidence="16">
    <location>
        <begin position="429"/>
        <end position="441"/>
    </location>
</feature>
<keyword evidence="14" id="KW-0131">Cell cycle</keyword>
<dbReference type="GO" id="GO:0005874">
    <property type="term" value="C:microtubule"/>
    <property type="evidence" value="ECO:0007669"/>
    <property type="project" value="UniProtKB-KW"/>
</dbReference>
<gene>
    <name evidence="17" type="ORF">EVJ58_g9209</name>
</gene>
<comment type="similarity">
    <text evidence="4">Belongs to the DASH complex ASK1 family.</text>
</comment>
<keyword evidence="13" id="KW-0539">Nucleus</keyword>
<keyword evidence="12" id="KW-0206">Cytoskeleton</keyword>
<feature type="compositionally biased region" description="Acidic residues" evidence="16">
    <location>
        <begin position="609"/>
        <end position="633"/>
    </location>
</feature>
<keyword evidence="11" id="KW-0995">Kinetochore</keyword>
<dbReference type="GO" id="GO:0008608">
    <property type="term" value="P:attachment of spindle microtubules to kinetochore"/>
    <property type="evidence" value="ECO:0007669"/>
    <property type="project" value="InterPro"/>
</dbReference>
<feature type="compositionally biased region" description="Low complexity" evidence="16">
    <location>
        <begin position="495"/>
        <end position="516"/>
    </location>
</feature>
<evidence type="ECO:0000256" key="5">
    <source>
        <dbReference type="ARBA" id="ARBA00014520"/>
    </source>
</evidence>
<feature type="region of interest" description="Disordered" evidence="16">
    <location>
        <begin position="1"/>
        <end position="21"/>
    </location>
</feature>
<organism evidence="17 18">
    <name type="scientific">Rhodofomes roseus</name>
    <dbReference type="NCBI Taxonomy" id="34475"/>
    <lineage>
        <taxon>Eukaryota</taxon>
        <taxon>Fungi</taxon>
        <taxon>Dikarya</taxon>
        <taxon>Basidiomycota</taxon>
        <taxon>Agaricomycotina</taxon>
        <taxon>Agaricomycetes</taxon>
        <taxon>Polyporales</taxon>
        <taxon>Rhodofomes</taxon>
    </lineage>
</organism>
<dbReference type="Pfam" id="PF08655">
    <property type="entry name" value="DASH_Ask1"/>
    <property type="match status" value="1"/>
</dbReference>
<keyword evidence="7" id="KW-0963">Cytoplasm</keyword>
<evidence type="ECO:0000256" key="15">
    <source>
        <dbReference type="ARBA" id="ARBA00023328"/>
    </source>
</evidence>
<dbReference type="STRING" id="34475.A0A4Y9XWP5"/>
<dbReference type="GO" id="GO:0042729">
    <property type="term" value="C:DASH complex"/>
    <property type="evidence" value="ECO:0007669"/>
    <property type="project" value="InterPro"/>
</dbReference>
<feature type="compositionally biased region" description="Polar residues" evidence="16">
    <location>
        <begin position="472"/>
        <end position="482"/>
    </location>
</feature>
<keyword evidence="10" id="KW-0498">Mitosis</keyword>
<keyword evidence="6" id="KW-0158">Chromosome</keyword>
<feature type="region of interest" description="Disordered" evidence="16">
    <location>
        <begin position="409"/>
        <end position="635"/>
    </location>
</feature>
<evidence type="ECO:0000256" key="6">
    <source>
        <dbReference type="ARBA" id="ARBA00022454"/>
    </source>
</evidence>
<feature type="region of interest" description="Disordered" evidence="16">
    <location>
        <begin position="106"/>
        <end position="195"/>
    </location>
</feature>
<dbReference type="InterPro" id="IPR013964">
    <property type="entry name" value="DASH_Ask1"/>
</dbReference>
<dbReference type="EMBL" id="SEKV01000768">
    <property type="protein sequence ID" value="TFY53853.1"/>
    <property type="molecule type" value="Genomic_DNA"/>
</dbReference>
<dbReference type="GO" id="GO:0072686">
    <property type="term" value="C:mitotic spindle"/>
    <property type="evidence" value="ECO:0007669"/>
    <property type="project" value="InterPro"/>
</dbReference>
<evidence type="ECO:0000256" key="9">
    <source>
        <dbReference type="ARBA" id="ARBA00022701"/>
    </source>
</evidence>
<evidence type="ECO:0000313" key="17">
    <source>
        <dbReference type="EMBL" id="TFY53853.1"/>
    </source>
</evidence>
<evidence type="ECO:0000256" key="8">
    <source>
        <dbReference type="ARBA" id="ARBA00022618"/>
    </source>
</evidence>
<evidence type="ECO:0000256" key="7">
    <source>
        <dbReference type="ARBA" id="ARBA00022490"/>
    </source>
</evidence>
<feature type="compositionally biased region" description="Acidic residues" evidence="16">
    <location>
        <begin position="583"/>
        <end position="602"/>
    </location>
</feature>
<proteinExistence type="inferred from homology"/>
<feature type="compositionally biased region" description="Acidic residues" evidence="16">
    <location>
        <begin position="538"/>
        <end position="560"/>
    </location>
</feature>
<comment type="caution">
    <text evidence="17">The sequence shown here is derived from an EMBL/GenBank/DDBJ whole genome shotgun (WGS) entry which is preliminary data.</text>
</comment>
<reference evidence="17 18" key="1">
    <citation type="submission" date="2019-01" db="EMBL/GenBank/DDBJ databases">
        <title>Genome sequencing of the rare red list fungi Fomitopsis rosea.</title>
        <authorList>
            <person name="Buettner E."/>
            <person name="Kellner H."/>
        </authorList>
    </citation>
    <scope>NUCLEOTIDE SEQUENCE [LARGE SCALE GENOMIC DNA]</scope>
    <source>
        <strain evidence="17 18">DSM 105464</strain>
    </source>
</reference>
<feature type="compositionally biased region" description="Pro residues" evidence="16">
    <location>
        <begin position="517"/>
        <end position="529"/>
    </location>
</feature>
<evidence type="ECO:0000256" key="10">
    <source>
        <dbReference type="ARBA" id="ARBA00022776"/>
    </source>
</evidence>
<dbReference type="AlphaFoldDB" id="A0A4Y9XWP5"/>
<accession>A0A4Y9XWP5</accession>
<evidence type="ECO:0000313" key="18">
    <source>
        <dbReference type="Proteomes" id="UP000298390"/>
    </source>
</evidence>
<dbReference type="PANTHER" id="PTHR28200">
    <property type="entry name" value="DASH COMPLEX SUBUNIT ASK1"/>
    <property type="match status" value="1"/>
</dbReference>
<sequence>MPPGLKPIEPLPERWEPTADPNDIVVPGLDTNAPAYDQIEQIEQLITIKLQNIDANFSKMQHIMANRILPAVKRYAVGTEPVREAARFWTTFFEQAAQIRVPTYDEYSSVNEQEETEPSSDVDPAQAEQSSSSAEGIEATPTRSHHTTYTSEGSSDDSFMPQAALSSTPATAFRHRTTKSQESFVDGQTDPTPSWSASLESPLLRLAGEVQSLGQDEVSAVSEHTAGNDDSEDMTQRAIPLPHLSFAHVDNPSDSAKGKGREMPPPLLQGVLRRNATLTDTTSPRKPAYSPLKLKPKTPVAKTLNPYLPPGSKPTEWKGVVDLADPSSATPRKAATSSSSLDLTARPGSHAQSTTPRHAGDDSLDVDFGMSPPVTMDFARLPKLGKTPKKEAAQRIFQGLLDVEKRGVFAAPPAAGTRAGGKTNGAEPSGSSIPTPPSLSRYQPDPQPSLTGSSLVDASLERMMRQVGIMSDSGTNGSQTSADRPPMRDRGQTNSKSSSASTSSSIFPSRPPTFTAAPPPAPQTPPPPQYDFRHIRDDDLDGGMDDGGLDDSLDSMDSGDYEGNNTANPSAAFLFASQGGGNCDEDDSFASDDTDDFADDDVGAPIEEYPPEGDSFDDDSFDNEFDGPPEEETVFGVPPAERLRLQTRDSDANLRMYGADLLQDTLGVGKQILQAGRVEDTPTPFVAPKQTEESP</sequence>
<feature type="compositionally biased region" description="Low complexity" evidence="16">
    <location>
        <begin position="125"/>
        <end position="135"/>
    </location>
</feature>
<evidence type="ECO:0000256" key="4">
    <source>
        <dbReference type="ARBA" id="ARBA00010731"/>
    </source>
</evidence>
<feature type="compositionally biased region" description="Polar residues" evidence="16">
    <location>
        <begin position="147"/>
        <end position="157"/>
    </location>
</feature>
<protein>
    <recommendedName>
        <fullName evidence="5">DASH complex subunit ASK1</fullName>
    </recommendedName>
</protein>
<evidence type="ECO:0000256" key="13">
    <source>
        <dbReference type="ARBA" id="ARBA00023242"/>
    </source>
</evidence>
<dbReference type="GO" id="GO:0044732">
    <property type="term" value="C:mitotic spindle pole body"/>
    <property type="evidence" value="ECO:0007669"/>
    <property type="project" value="TreeGrafter"/>
</dbReference>
<feature type="region of interest" description="Disordered" evidence="16">
    <location>
        <begin position="214"/>
        <end position="392"/>
    </location>
</feature>
<evidence type="ECO:0000256" key="2">
    <source>
        <dbReference type="ARBA" id="ARBA00004186"/>
    </source>
</evidence>
<evidence type="ECO:0000256" key="11">
    <source>
        <dbReference type="ARBA" id="ARBA00022838"/>
    </source>
</evidence>
<evidence type="ECO:0000256" key="3">
    <source>
        <dbReference type="ARBA" id="ARBA00004629"/>
    </source>
</evidence>
<keyword evidence="8" id="KW-0132">Cell division</keyword>